<name>A0AA35VKQ0_LACSI</name>
<dbReference type="EMBL" id="OX465078">
    <property type="protein sequence ID" value="CAI9270713.1"/>
    <property type="molecule type" value="Genomic_DNA"/>
</dbReference>
<organism evidence="2 3">
    <name type="scientific">Lactuca saligna</name>
    <name type="common">Willowleaf lettuce</name>
    <dbReference type="NCBI Taxonomy" id="75948"/>
    <lineage>
        <taxon>Eukaryota</taxon>
        <taxon>Viridiplantae</taxon>
        <taxon>Streptophyta</taxon>
        <taxon>Embryophyta</taxon>
        <taxon>Tracheophyta</taxon>
        <taxon>Spermatophyta</taxon>
        <taxon>Magnoliopsida</taxon>
        <taxon>eudicotyledons</taxon>
        <taxon>Gunneridae</taxon>
        <taxon>Pentapetalae</taxon>
        <taxon>asterids</taxon>
        <taxon>campanulids</taxon>
        <taxon>Asterales</taxon>
        <taxon>Asteraceae</taxon>
        <taxon>Cichorioideae</taxon>
        <taxon>Cichorieae</taxon>
        <taxon>Lactucinae</taxon>
        <taxon>Lactuca</taxon>
    </lineage>
</organism>
<dbReference type="Proteomes" id="UP001177003">
    <property type="component" value="Chromosome 2"/>
</dbReference>
<proteinExistence type="predicted"/>
<evidence type="ECO:0000256" key="1">
    <source>
        <dbReference type="SAM" id="MobiDB-lite"/>
    </source>
</evidence>
<reference evidence="2" key="1">
    <citation type="submission" date="2023-04" db="EMBL/GenBank/DDBJ databases">
        <authorList>
            <person name="Vijverberg K."/>
            <person name="Xiong W."/>
            <person name="Schranz E."/>
        </authorList>
    </citation>
    <scope>NUCLEOTIDE SEQUENCE</scope>
</reference>
<feature type="compositionally biased region" description="Basic residues" evidence="1">
    <location>
        <begin position="228"/>
        <end position="239"/>
    </location>
</feature>
<gene>
    <name evidence="2" type="ORF">LSALG_LOCUS11010</name>
</gene>
<dbReference type="InterPro" id="IPR025322">
    <property type="entry name" value="PADRE_dom"/>
</dbReference>
<evidence type="ECO:0000313" key="2">
    <source>
        <dbReference type="EMBL" id="CAI9270713.1"/>
    </source>
</evidence>
<dbReference type="PANTHER" id="PTHR33052">
    <property type="entry name" value="DUF4228 DOMAIN PROTEIN-RELATED"/>
    <property type="match status" value="1"/>
</dbReference>
<protein>
    <submittedName>
        <fullName evidence="2">Uncharacterized protein</fullName>
    </submittedName>
</protein>
<sequence length="263" mass="30187">MGIVGKENGVLKLVRPGGIVELYKHPIKAAQVMAKHPRHCVTRPDVFKFPYIVVKPESILKPGRVFFIVPYHTIHRLLQSKGYRFRPHYPPDYHEGVDKQAFEGDQSMVEPNVHRRLTRQSSDKTLRQMEEIDTSFFHQIVPVENFQNKKQGNRDVKVIPRRQVANISLEEKGDNFVPKEEECDSDEASIAASGCFPSRKKAVESISDSSSRKATAATCLKPCLKRNQKNKAKAQKGPRVRFTLPDHQDDNDYEIWDTEFSEF</sequence>
<dbReference type="AlphaFoldDB" id="A0AA35VKQ0"/>
<evidence type="ECO:0000313" key="3">
    <source>
        <dbReference type="Proteomes" id="UP001177003"/>
    </source>
</evidence>
<keyword evidence="3" id="KW-1185">Reference proteome</keyword>
<dbReference type="Pfam" id="PF14009">
    <property type="entry name" value="PADRE"/>
    <property type="match status" value="1"/>
</dbReference>
<feature type="region of interest" description="Disordered" evidence="1">
    <location>
        <begin position="228"/>
        <end position="249"/>
    </location>
</feature>
<accession>A0AA35VKQ0</accession>